<dbReference type="GO" id="GO:0052689">
    <property type="term" value="F:carboxylic ester hydrolase activity"/>
    <property type="evidence" value="ECO:0007669"/>
    <property type="project" value="UniProtKB-KW"/>
</dbReference>
<protein>
    <recommendedName>
        <fullName evidence="4">S-formylglutathione hydrolase</fullName>
        <ecNumber evidence="3">3.1.2.12</ecNumber>
    </recommendedName>
    <alternativeName>
        <fullName evidence="7">Esterase D</fullName>
    </alternativeName>
</protein>
<sequence length="262" mass="29191">MLHMVLQEVSSSKCFGGQQKVYKHESYTVNCAMKFSVYLPPTYDTLANLPVVFFLQGLTCTEQNFIIKSGAQRTAARLGLILVSPDTSPRGCNIPGEDDSYDFGSGAGFYVNATQGPWSAHYHIMGGHGALIVGLREADRFVSVSAFAPICHSSVSPWGIKAFTGELAFICYLGADADWSMYDAVELIIKHKKRFARTPLIDQGDQDEWLEKQLMPSDLEKVCAAVGQDLTLRYQKGYDHSYFFISTFMEDHLNFHAKNLSE</sequence>
<dbReference type="WBParaSite" id="SSLN_0001950901-mRNA-1">
    <property type="protein sequence ID" value="SSLN_0001950901-mRNA-1"/>
    <property type="gene ID" value="SSLN_0001950901"/>
</dbReference>
<evidence type="ECO:0000256" key="4">
    <source>
        <dbReference type="ARBA" id="ARBA00016774"/>
    </source>
</evidence>
<dbReference type="GO" id="GO:0046294">
    <property type="term" value="P:formaldehyde catabolic process"/>
    <property type="evidence" value="ECO:0007669"/>
    <property type="project" value="InterPro"/>
</dbReference>
<dbReference type="Proteomes" id="UP000275846">
    <property type="component" value="Unassembled WGS sequence"/>
</dbReference>
<dbReference type="InterPro" id="IPR000801">
    <property type="entry name" value="Esterase-like"/>
</dbReference>
<evidence type="ECO:0000256" key="3">
    <source>
        <dbReference type="ARBA" id="ARBA00012479"/>
    </source>
</evidence>
<dbReference type="OrthoDB" id="420518at2759"/>
<organism evidence="10">
    <name type="scientific">Schistocephalus solidus</name>
    <name type="common">Tapeworm</name>
    <dbReference type="NCBI Taxonomy" id="70667"/>
    <lineage>
        <taxon>Eukaryota</taxon>
        <taxon>Metazoa</taxon>
        <taxon>Spiralia</taxon>
        <taxon>Lophotrochozoa</taxon>
        <taxon>Platyhelminthes</taxon>
        <taxon>Cestoda</taxon>
        <taxon>Eucestoda</taxon>
        <taxon>Diphyllobothriidea</taxon>
        <taxon>Diphyllobothriidae</taxon>
        <taxon>Schistocephalus</taxon>
    </lineage>
</organism>
<reference evidence="8 9" key="2">
    <citation type="submission" date="2018-11" db="EMBL/GenBank/DDBJ databases">
        <authorList>
            <consortium name="Pathogen Informatics"/>
        </authorList>
    </citation>
    <scope>NUCLEOTIDE SEQUENCE [LARGE SCALE GENOMIC DNA]</scope>
    <source>
        <strain evidence="8 9">NST_G2</strain>
    </source>
</reference>
<dbReference type="InterPro" id="IPR029058">
    <property type="entry name" value="AB_hydrolase_fold"/>
</dbReference>
<evidence type="ECO:0000313" key="9">
    <source>
        <dbReference type="Proteomes" id="UP000275846"/>
    </source>
</evidence>
<evidence type="ECO:0000256" key="2">
    <source>
        <dbReference type="ARBA" id="ARBA00005622"/>
    </source>
</evidence>
<name>A0A183TQP7_SCHSO</name>
<dbReference type="SUPFAM" id="SSF53474">
    <property type="entry name" value="alpha/beta-Hydrolases"/>
    <property type="match status" value="1"/>
</dbReference>
<dbReference type="GO" id="GO:0005829">
    <property type="term" value="C:cytosol"/>
    <property type="evidence" value="ECO:0007669"/>
    <property type="project" value="TreeGrafter"/>
</dbReference>
<dbReference type="AlphaFoldDB" id="A0A183TQP7"/>
<dbReference type="Pfam" id="PF00756">
    <property type="entry name" value="Esterase"/>
    <property type="match status" value="2"/>
</dbReference>
<dbReference type="GO" id="GO:0018738">
    <property type="term" value="F:S-formylglutathione hydrolase activity"/>
    <property type="evidence" value="ECO:0007669"/>
    <property type="project" value="UniProtKB-EC"/>
</dbReference>
<keyword evidence="6" id="KW-0378">Hydrolase</keyword>
<evidence type="ECO:0000256" key="7">
    <source>
        <dbReference type="ARBA" id="ARBA00032082"/>
    </source>
</evidence>
<comment type="similarity">
    <text evidence="2">Belongs to the esterase D family.</text>
</comment>
<accession>A0A183TQP7</accession>
<dbReference type="STRING" id="70667.A0A183TQP7"/>
<evidence type="ECO:0000256" key="6">
    <source>
        <dbReference type="ARBA" id="ARBA00022801"/>
    </source>
</evidence>
<dbReference type="EMBL" id="UYSU01045332">
    <property type="protein sequence ID" value="VDM05181.1"/>
    <property type="molecule type" value="Genomic_DNA"/>
</dbReference>
<dbReference type="Gene3D" id="3.40.50.1820">
    <property type="entry name" value="alpha/beta hydrolase"/>
    <property type="match status" value="2"/>
</dbReference>
<evidence type="ECO:0000256" key="1">
    <source>
        <dbReference type="ARBA" id="ARBA00002608"/>
    </source>
</evidence>
<reference evidence="10" key="1">
    <citation type="submission" date="2016-06" db="UniProtKB">
        <authorList>
            <consortium name="WormBaseParasite"/>
        </authorList>
    </citation>
    <scope>IDENTIFICATION</scope>
</reference>
<proteinExistence type="inferred from homology"/>
<gene>
    <name evidence="8" type="ORF">SSLN_LOCUS18795</name>
</gene>
<evidence type="ECO:0000313" key="10">
    <source>
        <dbReference type="WBParaSite" id="SSLN_0001950901-mRNA-1"/>
    </source>
</evidence>
<comment type="function">
    <text evidence="1">Serine hydrolase involved in the detoxification of formaldehyde.</text>
</comment>
<dbReference type="InterPro" id="IPR014186">
    <property type="entry name" value="S-formylglutathione_hydrol"/>
</dbReference>
<dbReference type="EC" id="3.1.2.12" evidence="3"/>
<dbReference type="PANTHER" id="PTHR10061:SF0">
    <property type="entry name" value="S-FORMYLGLUTATHIONE HYDROLASE"/>
    <property type="match status" value="1"/>
</dbReference>
<keyword evidence="9" id="KW-1185">Reference proteome</keyword>
<keyword evidence="5" id="KW-0719">Serine esterase</keyword>
<evidence type="ECO:0000256" key="5">
    <source>
        <dbReference type="ARBA" id="ARBA00022487"/>
    </source>
</evidence>
<evidence type="ECO:0000313" key="8">
    <source>
        <dbReference type="EMBL" id="VDM05181.1"/>
    </source>
</evidence>
<dbReference type="PANTHER" id="PTHR10061">
    <property type="entry name" value="S-FORMYLGLUTATHIONE HYDROLASE"/>
    <property type="match status" value="1"/>
</dbReference>